<evidence type="ECO:0000256" key="1">
    <source>
        <dbReference type="SAM" id="Coils"/>
    </source>
</evidence>
<name>A0A0Q9X615_DROMO</name>
<dbReference type="AlphaFoldDB" id="A0A0Q9X615"/>
<feature type="compositionally biased region" description="Polar residues" evidence="2">
    <location>
        <begin position="254"/>
        <end position="263"/>
    </location>
</feature>
<feature type="compositionally biased region" description="Polar residues" evidence="2">
    <location>
        <begin position="341"/>
        <end position="356"/>
    </location>
</feature>
<feature type="region of interest" description="Disordered" evidence="2">
    <location>
        <begin position="314"/>
        <end position="385"/>
    </location>
</feature>
<dbReference type="InParanoid" id="A0A0Q9X615"/>
<evidence type="ECO:0000256" key="2">
    <source>
        <dbReference type="SAM" id="MobiDB-lite"/>
    </source>
</evidence>
<keyword evidence="1" id="KW-0175">Coiled coil</keyword>
<dbReference type="OrthoDB" id="6288648at2759"/>
<keyword evidence="3" id="KW-0812">Transmembrane</keyword>
<feature type="transmembrane region" description="Helical" evidence="3">
    <location>
        <begin position="12"/>
        <end position="33"/>
    </location>
</feature>
<feature type="compositionally biased region" description="Polar residues" evidence="2">
    <location>
        <begin position="209"/>
        <end position="220"/>
    </location>
</feature>
<feature type="compositionally biased region" description="Low complexity" evidence="2">
    <location>
        <begin position="275"/>
        <end position="286"/>
    </location>
</feature>
<organism evidence="4 5">
    <name type="scientific">Drosophila mojavensis</name>
    <name type="common">Fruit fly</name>
    <dbReference type="NCBI Taxonomy" id="7230"/>
    <lineage>
        <taxon>Eukaryota</taxon>
        <taxon>Metazoa</taxon>
        <taxon>Ecdysozoa</taxon>
        <taxon>Arthropoda</taxon>
        <taxon>Hexapoda</taxon>
        <taxon>Insecta</taxon>
        <taxon>Pterygota</taxon>
        <taxon>Neoptera</taxon>
        <taxon>Endopterygota</taxon>
        <taxon>Diptera</taxon>
        <taxon>Brachycera</taxon>
        <taxon>Muscomorpha</taxon>
        <taxon>Ephydroidea</taxon>
        <taxon>Drosophilidae</taxon>
        <taxon>Drosophila</taxon>
    </lineage>
</organism>
<feature type="region of interest" description="Disordered" evidence="2">
    <location>
        <begin position="520"/>
        <end position="569"/>
    </location>
</feature>
<proteinExistence type="predicted"/>
<accession>A0A0Q9X615</accession>
<feature type="compositionally biased region" description="Basic and acidic residues" evidence="2">
    <location>
        <begin position="531"/>
        <end position="543"/>
    </location>
</feature>
<dbReference type="KEGG" id="dmo:Dmoj_GI24068"/>
<evidence type="ECO:0000313" key="5">
    <source>
        <dbReference type="Proteomes" id="UP000009192"/>
    </source>
</evidence>
<dbReference type="SMR" id="A0A0Q9X615"/>
<evidence type="ECO:0000256" key="3">
    <source>
        <dbReference type="SAM" id="Phobius"/>
    </source>
</evidence>
<sequence>MSTARFARSGRVRICILMSMFVVVIMMIVIYHMSQQQLDETRVFRLHCEQKQEELSLRLQSLTENKQAAEKNVELLRAEKQSIQDDYEKQQDVERTLQQKYDVQVNRYKVLEAKHNELLTESEKIKKKHIEDTTTLLEQLQKLQQNNKQQEATIWKEKYETLLKESEHKTHTLEQALEKLNAQCKSGAPAQAQTQPKQQLVKPIDSLTADTTSGRQSSPAQPAHSIEKPRNNKSFNEQVQVSQGLYRIGIAKPSQATNTTTKSHGVGTEQRQELQRQLQQQQPLQRFDVRNNHSLILNSVENFQMVPKALKTVADETNKQQQEQPELAAAGSAVSPLSAPRKSNSSTPNSEVSPNASVAPKALGSSSSGQPPLVMPPAKPSAEVKVERKLPENVAPIPDNFDGKADGAADVDTAAEELPKNENNNRYSNVVNDMETNKNQGALDSGAHEVKDALNEQNFNLPGAGHNLFDGDLAGAHGAEADNKMLAADAAAVGGGGGDDDDDVILGDVAVKQPQHLLENDNLNNEIAGDQGKEFGEAVHLDDGMDEDQDEDDYNVPARKPGADSPVRN</sequence>
<keyword evidence="5" id="KW-1185">Reference proteome</keyword>
<feature type="region of interest" description="Disordered" evidence="2">
    <location>
        <begin position="209"/>
        <end position="235"/>
    </location>
</feature>
<protein>
    <submittedName>
        <fullName evidence="4">Uncharacterized protein, isoform B</fullName>
    </submittedName>
</protein>
<reference evidence="4 5" key="1">
    <citation type="journal article" date="2007" name="Nature">
        <title>Evolution of genes and genomes on the Drosophila phylogeny.</title>
        <authorList>
            <consortium name="Drosophila 12 Genomes Consortium"/>
            <person name="Clark A.G."/>
            <person name="Eisen M.B."/>
            <person name="Smith D.R."/>
            <person name="Bergman C.M."/>
            <person name="Oliver B."/>
            <person name="Markow T.A."/>
            <person name="Kaufman T.C."/>
            <person name="Kellis M."/>
            <person name="Gelbart W."/>
            <person name="Iyer V.N."/>
            <person name="Pollard D.A."/>
            <person name="Sackton T.B."/>
            <person name="Larracuente A.M."/>
            <person name="Singh N.D."/>
            <person name="Abad J.P."/>
            <person name="Abt D.N."/>
            <person name="Adryan B."/>
            <person name="Aguade M."/>
            <person name="Akashi H."/>
            <person name="Anderson W.W."/>
            <person name="Aquadro C.F."/>
            <person name="Ardell D.H."/>
            <person name="Arguello R."/>
            <person name="Artieri C.G."/>
            <person name="Barbash D.A."/>
            <person name="Barker D."/>
            <person name="Barsanti P."/>
            <person name="Batterham P."/>
            <person name="Batzoglou S."/>
            <person name="Begun D."/>
            <person name="Bhutkar A."/>
            <person name="Blanco E."/>
            <person name="Bosak S.A."/>
            <person name="Bradley R.K."/>
            <person name="Brand A.D."/>
            <person name="Brent M.R."/>
            <person name="Brooks A.N."/>
            <person name="Brown R.H."/>
            <person name="Butlin R.K."/>
            <person name="Caggese C."/>
            <person name="Calvi B.R."/>
            <person name="Bernardo de Carvalho A."/>
            <person name="Caspi A."/>
            <person name="Castrezana S."/>
            <person name="Celniker S.E."/>
            <person name="Chang J.L."/>
            <person name="Chapple C."/>
            <person name="Chatterji S."/>
            <person name="Chinwalla A."/>
            <person name="Civetta A."/>
            <person name="Clifton S.W."/>
            <person name="Comeron J.M."/>
            <person name="Costello J.C."/>
            <person name="Coyne J.A."/>
            <person name="Daub J."/>
            <person name="David R.G."/>
            <person name="Delcher A.L."/>
            <person name="Delehaunty K."/>
            <person name="Do C.B."/>
            <person name="Ebling H."/>
            <person name="Edwards K."/>
            <person name="Eickbush T."/>
            <person name="Evans J.D."/>
            <person name="Filipski A."/>
            <person name="Findeiss S."/>
            <person name="Freyhult E."/>
            <person name="Fulton L."/>
            <person name="Fulton R."/>
            <person name="Garcia A.C."/>
            <person name="Gardiner A."/>
            <person name="Garfield D.A."/>
            <person name="Garvin B.E."/>
            <person name="Gibson G."/>
            <person name="Gilbert D."/>
            <person name="Gnerre S."/>
            <person name="Godfrey J."/>
            <person name="Good R."/>
            <person name="Gotea V."/>
            <person name="Gravely B."/>
            <person name="Greenberg A.J."/>
            <person name="Griffiths-Jones S."/>
            <person name="Gross S."/>
            <person name="Guigo R."/>
            <person name="Gustafson E.A."/>
            <person name="Haerty W."/>
            <person name="Hahn M.W."/>
            <person name="Halligan D.L."/>
            <person name="Halpern A.L."/>
            <person name="Halter G.M."/>
            <person name="Han M.V."/>
            <person name="Heger A."/>
            <person name="Hillier L."/>
            <person name="Hinrichs A.S."/>
            <person name="Holmes I."/>
            <person name="Hoskins R.A."/>
            <person name="Hubisz M.J."/>
            <person name="Hultmark D."/>
            <person name="Huntley M.A."/>
            <person name="Jaffe D.B."/>
            <person name="Jagadeeshan S."/>
            <person name="Jeck W.R."/>
            <person name="Johnson J."/>
            <person name="Jones C.D."/>
            <person name="Jordan W.C."/>
            <person name="Karpen G.H."/>
            <person name="Kataoka E."/>
            <person name="Keightley P.D."/>
            <person name="Kheradpour P."/>
            <person name="Kirkness E.F."/>
            <person name="Koerich L.B."/>
            <person name="Kristiansen K."/>
            <person name="Kudrna D."/>
            <person name="Kulathinal R.J."/>
            <person name="Kumar S."/>
            <person name="Kwok R."/>
            <person name="Lander E."/>
            <person name="Langley C.H."/>
            <person name="Lapoint R."/>
            <person name="Lazzaro B.P."/>
            <person name="Lee S.J."/>
            <person name="Levesque L."/>
            <person name="Li R."/>
            <person name="Lin C.F."/>
            <person name="Lin M.F."/>
            <person name="Lindblad-Toh K."/>
            <person name="Llopart A."/>
            <person name="Long M."/>
            <person name="Low L."/>
            <person name="Lozovsky E."/>
            <person name="Lu J."/>
            <person name="Luo M."/>
            <person name="Machado C.A."/>
            <person name="Makalowski W."/>
            <person name="Marzo M."/>
            <person name="Matsuda M."/>
            <person name="Matzkin L."/>
            <person name="McAllister B."/>
            <person name="McBride C.S."/>
            <person name="McKernan B."/>
            <person name="McKernan K."/>
            <person name="Mendez-Lago M."/>
            <person name="Minx P."/>
            <person name="Mollenhauer M.U."/>
            <person name="Montooth K."/>
            <person name="Mount S.M."/>
            <person name="Mu X."/>
            <person name="Myers E."/>
            <person name="Negre B."/>
            <person name="Newfeld S."/>
            <person name="Nielsen R."/>
            <person name="Noor M.A."/>
            <person name="O'Grady P."/>
            <person name="Pachter L."/>
            <person name="Papaceit M."/>
            <person name="Parisi M.J."/>
            <person name="Parisi M."/>
            <person name="Parts L."/>
            <person name="Pedersen J.S."/>
            <person name="Pesole G."/>
            <person name="Phillippy A.M."/>
            <person name="Ponting C.P."/>
            <person name="Pop M."/>
            <person name="Porcelli D."/>
            <person name="Powell J.R."/>
            <person name="Prohaska S."/>
            <person name="Pruitt K."/>
            <person name="Puig M."/>
            <person name="Quesneville H."/>
            <person name="Ram K.R."/>
            <person name="Rand D."/>
            <person name="Rasmussen M.D."/>
            <person name="Reed L.K."/>
            <person name="Reenan R."/>
            <person name="Reily A."/>
            <person name="Remington K.A."/>
            <person name="Rieger T.T."/>
            <person name="Ritchie M.G."/>
            <person name="Robin C."/>
            <person name="Rogers Y.H."/>
            <person name="Rohde C."/>
            <person name="Rozas J."/>
            <person name="Rubenfield M.J."/>
            <person name="Ruiz A."/>
            <person name="Russo S."/>
            <person name="Salzberg S.L."/>
            <person name="Sanchez-Gracia A."/>
            <person name="Saranga D.J."/>
            <person name="Sato H."/>
            <person name="Schaeffer S.W."/>
            <person name="Schatz M.C."/>
            <person name="Schlenke T."/>
            <person name="Schwartz R."/>
            <person name="Segarra C."/>
            <person name="Singh R.S."/>
            <person name="Sirot L."/>
            <person name="Sirota M."/>
            <person name="Sisneros N.B."/>
            <person name="Smith C.D."/>
            <person name="Smith T.F."/>
            <person name="Spieth J."/>
            <person name="Stage D.E."/>
            <person name="Stark A."/>
            <person name="Stephan W."/>
            <person name="Strausberg R.L."/>
            <person name="Strempel S."/>
            <person name="Sturgill D."/>
            <person name="Sutton G."/>
            <person name="Sutton G.G."/>
            <person name="Tao W."/>
            <person name="Teichmann S."/>
            <person name="Tobari Y.N."/>
            <person name="Tomimura Y."/>
            <person name="Tsolas J.M."/>
            <person name="Valente V.L."/>
            <person name="Venter E."/>
            <person name="Venter J.C."/>
            <person name="Vicario S."/>
            <person name="Vieira F.G."/>
            <person name="Vilella A.J."/>
            <person name="Villasante A."/>
            <person name="Walenz B."/>
            <person name="Wang J."/>
            <person name="Wasserman M."/>
            <person name="Watts T."/>
            <person name="Wilson D."/>
            <person name="Wilson R.K."/>
            <person name="Wing R.A."/>
            <person name="Wolfner M.F."/>
            <person name="Wong A."/>
            <person name="Wong G.K."/>
            <person name="Wu C.I."/>
            <person name="Wu G."/>
            <person name="Yamamoto D."/>
            <person name="Yang H.P."/>
            <person name="Yang S.P."/>
            <person name="Yorke J.A."/>
            <person name="Yoshida K."/>
            <person name="Zdobnov E."/>
            <person name="Zhang P."/>
            <person name="Zhang Y."/>
            <person name="Zimin A.V."/>
            <person name="Baldwin J."/>
            <person name="Abdouelleil A."/>
            <person name="Abdulkadir J."/>
            <person name="Abebe A."/>
            <person name="Abera B."/>
            <person name="Abreu J."/>
            <person name="Acer S.C."/>
            <person name="Aftuck L."/>
            <person name="Alexander A."/>
            <person name="An P."/>
            <person name="Anderson E."/>
            <person name="Anderson S."/>
            <person name="Arachi H."/>
            <person name="Azer M."/>
            <person name="Bachantsang P."/>
            <person name="Barry A."/>
            <person name="Bayul T."/>
            <person name="Berlin A."/>
            <person name="Bessette D."/>
            <person name="Bloom T."/>
            <person name="Blye J."/>
            <person name="Boguslavskiy L."/>
            <person name="Bonnet C."/>
            <person name="Boukhgalter B."/>
            <person name="Bourzgui I."/>
            <person name="Brown A."/>
            <person name="Cahill P."/>
            <person name="Channer S."/>
            <person name="Cheshatsang Y."/>
            <person name="Chuda L."/>
            <person name="Citroen M."/>
            <person name="Collymore A."/>
            <person name="Cooke P."/>
            <person name="Costello M."/>
            <person name="D'Aco K."/>
            <person name="Daza R."/>
            <person name="De Haan G."/>
            <person name="DeGray S."/>
            <person name="DeMaso C."/>
            <person name="Dhargay N."/>
            <person name="Dooley K."/>
            <person name="Dooley E."/>
            <person name="Doricent M."/>
            <person name="Dorje P."/>
            <person name="Dorjee K."/>
            <person name="Dupes A."/>
            <person name="Elong R."/>
            <person name="Falk J."/>
            <person name="Farina A."/>
            <person name="Faro S."/>
            <person name="Ferguson D."/>
            <person name="Fisher S."/>
            <person name="Foley C.D."/>
            <person name="Franke A."/>
            <person name="Friedrich D."/>
            <person name="Gadbois L."/>
            <person name="Gearin G."/>
            <person name="Gearin C.R."/>
            <person name="Giannoukos G."/>
            <person name="Goode T."/>
            <person name="Graham J."/>
            <person name="Grandbois E."/>
            <person name="Grewal S."/>
            <person name="Gyaltsen K."/>
            <person name="Hafez N."/>
            <person name="Hagos B."/>
            <person name="Hall J."/>
            <person name="Henson C."/>
            <person name="Hollinger A."/>
            <person name="Honan T."/>
            <person name="Huard M.D."/>
            <person name="Hughes L."/>
            <person name="Hurhula B."/>
            <person name="Husby M.E."/>
            <person name="Kamat A."/>
            <person name="Kanga B."/>
            <person name="Kashin S."/>
            <person name="Khazanovich D."/>
            <person name="Kisner P."/>
            <person name="Lance K."/>
            <person name="Lara M."/>
            <person name="Lee W."/>
            <person name="Lennon N."/>
            <person name="Letendre F."/>
            <person name="LeVine R."/>
            <person name="Lipovsky A."/>
            <person name="Liu X."/>
            <person name="Liu J."/>
            <person name="Liu S."/>
            <person name="Lokyitsang T."/>
            <person name="Lokyitsang Y."/>
            <person name="Lubonja R."/>
            <person name="Lui A."/>
            <person name="MacDonald P."/>
            <person name="Magnisalis V."/>
            <person name="Maru K."/>
            <person name="Matthews C."/>
            <person name="McCusker W."/>
            <person name="McDonough S."/>
            <person name="Mehta T."/>
            <person name="Meldrim J."/>
            <person name="Meneus L."/>
            <person name="Mihai O."/>
            <person name="Mihalev A."/>
            <person name="Mihova T."/>
            <person name="Mittelman R."/>
            <person name="Mlenga V."/>
            <person name="Montmayeur A."/>
            <person name="Mulrain L."/>
            <person name="Navidi A."/>
            <person name="Naylor J."/>
            <person name="Negash T."/>
            <person name="Nguyen T."/>
            <person name="Nguyen N."/>
            <person name="Nicol R."/>
            <person name="Norbu C."/>
            <person name="Norbu N."/>
            <person name="Novod N."/>
            <person name="O'Neill B."/>
            <person name="Osman S."/>
            <person name="Markiewicz E."/>
            <person name="Oyono O.L."/>
            <person name="Patti C."/>
            <person name="Phunkhang P."/>
            <person name="Pierre F."/>
            <person name="Priest M."/>
            <person name="Raghuraman S."/>
            <person name="Rege F."/>
            <person name="Reyes R."/>
            <person name="Rise C."/>
            <person name="Rogov P."/>
            <person name="Ross K."/>
            <person name="Ryan E."/>
            <person name="Settipalli S."/>
            <person name="Shea T."/>
            <person name="Sherpa N."/>
            <person name="Shi L."/>
            <person name="Shih D."/>
            <person name="Sparrow T."/>
            <person name="Spaulding J."/>
            <person name="Stalker J."/>
            <person name="Stange-Thomann N."/>
            <person name="Stavropoulos S."/>
            <person name="Stone C."/>
            <person name="Strader C."/>
            <person name="Tesfaye S."/>
            <person name="Thomson T."/>
            <person name="Thoulutsang Y."/>
            <person name="Thoulutsang D."/>
            <person name="Topham K."/>
            <person name="Topping I."/>
            <person name="Tsamla T."/>
            <person name="Vassiliev H."/>
            <person name="Vo A."/>
            <person name="Wangchuk T."/>
            <person name="Wangdi T."/>
            <person name="Weiand M."/>
            <person name="Wilkinson J."/>
            <person name="Wilson A."/>
            <person name="Yadav S."/>
            <person name="Young G."/>
            <person name="Yu Q."/>
            <person name="Zembek L."/>
            <person name="Zhong D."/>
            <person name="Zimmer A."/>
            <person name="Zwirko Z."/>
            <person name="Jaffe D.B."/>
            <person name="Alvarez P."/>
            <person name="Brockman W."/>
            <person name="Butler J."/>
            <person name="Chin C."/>
            <person name="Gnerre S."/>
            <person name="Grabherr M."/>
            <person name="Kleber M."/>
            <person name="Mauceli E."/>
            <person name="MacCallum I."/>
        </authorList>
    </citation>
    <scope>NUCLEOTIDE SEQUENCE [LARGE SCALE GENOMIC DNA]</scope>
    <source>
        <strain evidence="5">Tucson 15081-1352.22</strain>
    </source>
</reference>
<keyword evidence="3" id="KW-0472">Membrane</keyword>
<feature type="compositionally biased region" description="Acidic residues" evidence="2">
    <location>
        <begin position="544"/>
        <end position="554"/>
    </location>
</feature>
<feature type="region of interest" description="Disordered" evidence="2">
    <location>
        <begin position="251"/>
        <end position="286"/>
    </location>
</feature>
<dbReference type="EMBL" id="CH933806">
    <property type="protein sequence ID" value="KRG00836.1"/>
    <property type="molecule type" value="Genomic_DNA"/>
</dbReference>
<gene>
    <name evidence="4" type="primary">Dmoj\GI24068</name>
    <name evidence="4" type="ORF">Dmoj_GI24068</name>
</gene>
<keyword evidence="3" id="KW-1133">Transmembrane helix</keyword>
<evidence type="ECO:0000313" key="4">
    <source>
        <dbReference type="EMBL" id="KRG00836.1"/>
    </source>
</evidence>
<feature type="coiled-coil region" evidence="1">
    <location>
        <begin position="52"/>
        <end position="183"/>
    </location>
</feature>
<dbReference type="Proteomes" id="UP000009192">
    <property type="component" value="Unassembled WGS sequence"/>
</dbReference>